<feature type="region of interest" description="Disordered" evidence="1">
    <location>
        <begin position="40"/>
        <end position="77"/>
    </location>
</feature>
<dbReference type="Proteomes" id="UP000239210">
    <property type="component" value="Unassembled WGS sequence"/>
</dbReference>
<keyword evidence="3" id="KW-1185">Reference proteome</keyword>
<proteinExistence type="predicted"/>
<feature type="compositionally biased region" description="Basic and acidic residues" evidence="1">
    <location>
        <begin position="64"/>
        <end position="77"/>
    </location>
</feature>
<evidence type="ECO:0000313" key="3">
    <source>
        <dbReference type="Proteomes" id="UP000239210"/>
    </source>
</evidence>
<dbReference type="AlphaFoldDB" id="A0A2T0T8R5"/>
<gene>
    <name evidence="2" type="ORF">LY71_11820</name>
</gene>
<accession>A0A2T0T8R5</accession>
<evidence type="ECO:0000313" key="2">
    <source>
        <dbReference type="EMBL" id="PRY42072.1"/>
    </source>
</evidence>
<comment type="caution">
    <text evidence="2">The sequence shown here is derived from an EMBL/GenBank/DDBJ whole genome shotgun (WGS) entry which is preliminary data.</text>
</comment>
<dbReference type="EMBL" id="PVTG01000018">
    <property type="protein sequence ID" value="PRY42072.1"/>
    <property type="molecule type" value="Genomic_DNA"/>
</dbReference>
<sequence length="77" mass="8571">MYGVLAGRTNIDIDDDLVDRVMRRYGLRPKKDAVDSALRQVSAAPMSPREMHAMRGSGWEGDLDALRRGEAGEPVDR</sequence>
<dbReference type="Pfam" id="PF09957">
    <property type="entry name" value="VapB_antitoxin"/>
    <property type="match status" value="1"/>
</dbReference>
<evidence type="ECO:0000256" key="1">
    <source>
        <dbReference type="SAM" id="MobiDB-lite"/>
    </source>
</evidence>
<protein>
    <submittedName>
        <fullName evidence="2">Arc/MetJ family transcription regulator</fullName>
    </submittedName>
</protein>
<dbReference type="RefSeq" id="WP_211297434.1">
    <property type="nucleotide sequence ID" value="NZ_PVTG01000018.1"/>
</dbReference>
<reference evidence="2 3" key="1">
    <citation type="submission" date="2018-03" db="EMBL/GenBank/DDBJ databases">
        <title>Genomic Encyclopedia of Archaeal and Bacterial Type Strains, Phase II (KMG-II): from individual species to whole genera.</title>
        <authorList>
            <person name="Goeker M."/>
        </authorList>
    </citation>
    <scope>NUCLEOTIDE SEQUENCE [LARGE SCALE GENOMIC DNA]</scope>
    <source>
        <strain evidence="2 3">DSM 45416</strain>
    </source>
</reference>
<name>A0A2T0T8R5_9ACTN</name>
<organism evidence="2 3">
    <name type="scientific">Geodermatophilus tzadiensis</name>
    <dbReference type="NCBI Taxonomy" id="1137988"/>
    <lineage>
        <taxon>Bacteria</taxon>
        <taxon>Bacillati</taxon>
        <taxon>Actinomycetota</taxon>
        <taxon>Actinomycetes</taxon>
        <taxon>Geodermatophilales</taxon>
        <taxon>Geodermatophilaceae</taxon>
        <taxon>Geodermatophilus</taxon>
    </lineage>
</organism>
<dbReference type="InterPro" id="IPR019239">
    <property type="entry name" value="VapB_antitoxin"/>
</dbReference>